<accession>A0AAX3YXB3</accession>
<protein>
    <submittedName>
        <fullName evidence="2">Immunity protein Tsi6 family protein</fullName>
    </submittedName>
</protein>
<evidence type="ECO:0000259" key="1">
    <source>
        <dbReference type="Pfam" id="PF18660"/>
    </source>
</evidence>
<dbReference type="RefSeq" id="WP_039273983.1">
    <property type="nucleotide sequence ID" value="NZ_CP047715.1"/>
</dbReference>
<organism evidence="2 3">
    <name type="scientific">Enterobacter hormaechei</name>
    <dbReference type="NCBI Taxonomy" id="158836"/>
    <lineage>
        <taxon>Bacteria</taxon>
        <taxon>Pseudomonadati</taxon>
        <taxon>Pseudomonadota</taxon>
        <taxon>Gammaproteobacteria</taxon>
        <taxon>Enterobacterales</taxon>
        <taxon>Enterobacteriaceae</taxon>
        <taxon>Enterobacter</taxon>
        <taxon>Enterobacter cloacae complex</taxon>
    </lineage>
</organism>
<feature type="domain" description="Tsi6" evidence="1">
    <location>
        <begin position="83"/>
        <end position="117"/>
    </location>
</feature>
<evidence type="ECO:0000313" key="2">
    <source>
        <dbReference type="EMBL" id="WMB09487.1"/>
    </source>
</evidence>
<gene>
    <name evidence="2" type="ORF">QPR60_12790</name>
</gene>
<reference evidence="2" key="1">
    <citation type="journal article" date="2023" name="J. Antimicrob. Chemother.">
        <title>Emergence of OXA-48-producing Enterobacter hormaechei in a Swiss companion animal clinic and their genetic relationship to clinical human isolates.</title>
        <authorList>
            <person name="Dona V."/>
            <person name="Nordmann P."/>
            <person name="Kittl S."/>
            <person name="Schuller S."/>
            <person name="Bouvier M."/>
            <person name="Poirel L."/>
            <person name="Endimiani A."/>
            <person name="Perreten V."/>
        </authorList>
    </citation>
    <scope>NUCLEOTIDE SEQUENCE</scope>
    <source>
        <strain evidence="2">Ehh_25</strain>
    </source>
</reference>
<dbReference type="Pfam" id="PF18660">
    <property type="entry name" value="Tsi6"/>
    <property type="match status" value="1"/>
</dbReference>
<dbReference type="GeneID" id="93199041"/>
<dbReference type="InterPro" id="IPR040818">
    <property type="entry name" value="Tsi6"/>
</dbReference>
<dbReference type="AlphaFoldDB" id="A0AAX3YXB3"/>
<dbReference type="EMBL" id="CP126746">
    <property type="protein sequence ID" value="WMB09487.1"/>
    <property type="molecule type" value="Genomic_DNA"/>
</dbReference>
<name>A0AAX3YXB3_9ENTR</name>
<sequence>MLDLHSEDAVINHYADRYRNLMPVNSRKSIKRMDTAEAHAFEVWDKSLPLVISETNSLYNAVGALVGLAAGDAVGAALECKRRDSEHSLNLGTLASKEFSTTDEELAKHLSNANYILRVRYLVFLKIFRNFMDIFRFSG</sequence>
<proteinExistence type="predicted"/>
<evidence type="ECO:0000313" key="3">
    <source>
        <dbReference type="Proteomes" id="UP001229386"/>
    </source>
</evidence>
<dbReference type="Proteomes" id="UP001229386">
    <property type="component" value="Chromosome"/>
</dbReference>